<dbReference type="Proteomes" id="UP000182977">
    <property type="component" value="Chromosome I"/>
</dbReference>
<proteinExistence type="predicted"/>
<dbReference type="Pfam" id="PF10127">
    <property type="entry name" value="RlaP"/>
    <property type="match status" value="1"/>
</dbReference>
<sequence>MEAIQRPNVEYGDPGIALPNEILRSVVGSGVHGIAIAGTDDHDELGVYIEPPERVVGLLPRQPHYIWRTQPEGVRSGHGDTDLVLYSLRKYLKLALKGNPTVLLPLYAPEADLVVRTPLGEELRALAGAFLSRQSVERFLGYMTAQHERMLGGGRRGRVPNRPELVERYGWDVKYGSHALRLAYQGREIALDGRLSLPLRPDEQARVLAVKRGEACRDEVSAEITAVEAEVRTALDDGRSPLPPEADRDRISSWAVDAQRRHWGWAA</sequence>
<accession>A0A1H2K222</accession>
<dbReference type="OrthoDB" id="243791at2"/>
<gene>
    <name evidence="1" type="ORF">SAMN04488563_3312</name>
</gene>
<dbReference type="AlphaFoldDB" id="A0A1H2K222"/>
<dbReference type="RefSeq" id="WP_052762324.1">
    <property type="nucleotide sequence ID" value="NZ_KQ061224.1"/>
</dbReference>
<protein>
    <submittedName>
        <fullName evidence="1">Predicted nucleotidyltransferase</fullName>
    </submittedName>
</protein>
<keyword evidence="1" id="KW-0808">Transferase</keyword>
<evidence type="ECO:0000313" key="2">
    <source>
        <dbReference type="Proteomes" id="UP000182977"/>
    </source>
</evidence>
<dbReference type="PANTHER" id="PTHR34817">
    <property type="entry name" value="NUCLEOTIDYLTRANSFERASE"/>
    <property type="match status" value="1"/>
</dbReference>
<evidence type="ECO:0000313" key="1">
    <source>
        <dbReference type="EMBL" id="SDU62468.1"/>
    </source>
</evidence>
<dbReference type="GO" id="GO:0016740">
    <property type="term" value="F:transferase activity"/>
    <property type="evidence" value="ECO:0007669"/>
    <property type="project" value="UniProtKB-KW"/>
</dbReference>
<dbReference type="InterPro" id="IPR018775">
    <property type="entry name" value="RlaP"/>
</dbReference>
<dbReference type="STRING" id="419479.SAMN04488563_3312"/>
<keyword evidence="2" id="KW-1185">Reference proteome</keyword>
<reference evidence="2" key="1">
    <citation type="submission" date="2016-10" db="EMBL/GenBank/DDBJ databases">
        <authorList>
            <person name="Varghese N."/>
            <person name="Submissions S."/>
        </authorList>
    </citation>
    <scope>NUCLEOTIDE SEQUENCE [LARGE SCALE GENOMIC DNA]</scope>
    <source>
        <strain evidence="2">DSM 45079</strain>
    </source>
</reference>
<name>A0A1H2K222_9ACTN</name>
<dbReference type="PANTHER" id="PTHR34817:SF1">
    <property type="entry name" value="NUCLEOTIDYLTRANSFERASE"/>
    <property type="match status" value="1"/>
</dbReference>
<dbReference type="EMBL" id="LT629791">
    <property type="protein sequence ID" value="SDU62468.1"/>
    <property type="molecule type" value="Genomic_DNA"/>
</dbReference>
<organism evidence="1 2">
    <name type="scientific">Jiangella alkaliphila</name>
    <dbReference type="NCBI Taxonomy" id="419479"/>
    <lineage>
        <taxon>Bacteria</taxon>
        <taxon>Bacillati</taxon>
        <taxon>Actinomycetota</taxon>
        <taxon>Actinomycetes</taxon>
        <taxon>Jiangellales</taxon>
        <taxon>Jiangellaceae</taxon>
        <taxon>Jiangella</taxon>
    </lineage>
</organism>